<evidence type="ECO:0000256" key="5">
    <source>
        <dbReference type="SAM" id="MobiDB-lite"/>
    </source>
</evidence>
<feature type="transmembrane region" description="Helical" evidence="6">
    <location>
        <begin position="131"/>
        <end position="149"/>
    </location>
</feature>
<keyword evidence="2 6" id="KW-0812">Transmembrane</keyword>
<keyword evidence="4 6" id="KW-0472">Membrane</keyword>
<protein>
    <recommendedName>
        <fullName evidence="7">MARVEL domain-containing protein</fullName>
    </recommendedName>
</protein>
<dbReference type="Proteomes" id="UP000383932">
    <property type="component" value="Unassembled WGS sequence"/>
</dbReference>
<dbReference type="InterPro" id="IPR008253">
    <property type="entry name" value="Marvel"/>
</dbReference>
<feature type="compositionally biased region" description="Low complexity" evidence="5">
    <location>
        <begin position="210"/>
        <end position="233"/>
    </location>
</feature>
<comment type="caution">
    <text evidence="8">The sequence shown here is derived from an EMBL/GenBank/DDBJ whole genome shotgun (WGS) entry which is preliminary data.</text>
</comment>
<dbReference type="GO" id="GO:0016020">
    <property type="term" value="C:membrane"/>
    <property type="evidence" value="ECO:0007669"/>
    <property type="project" value="UniProtKB-SubCell"/>
</dbReference>
<feature type="transmembrane region" description="Helical" evidence="6">
    <location>
        <begin position="45"/>
        <end position="65"/>
    </location>
</feature>
<dbReference type="EMBL" id="SSOP01000008">
    <property type="protein sequence ID" value="KAB5595523.1"/>
    <property type="molecule type" value="Genomic_DNA"/>
</dbReference>
<feature type="transmembrane region" description="Helical" evidence="6">
    <location>
        <begin position="72"/>
        <end position="92"/>
    </location>
</feature>
<feature type="region of interest" description="Disordered" evidence="5">
    <location>
        <begin position="177"/>
        <end position="233"/>
    </location>
</feature>
<evidence type="ECO:0000256" key="2">
    <source>
        <dbReference type="ARBA" id="ARBA00022692"/>
    </source>
</evidence>
<evidence type="ECO:0000256" key="6">
    <source>
        <dbReference type="SAM" id="Phobius"/>
    </source>
</evidence>
<evidence type="ECO:0000313" key="8">
    <source>
        <dbReference type="EMBL" id="KAB5595523.1"/>
    </source>
</evidence>
<feature type="domain" description="MARVEL" evidence="7">
    <location>
        <begin position="15"/>
        <end position="142"/>
    </location>
</feature>
<gene>
    <name evidence="8" type="ORF">CTheo_984</name>
</gene>
<reference evidence="8 9" key="1">
    <citation type="journal article" date="2019" name="Fungal Biol. Biotechnol.">
        <title>Draft genome sequence of fastidious pathogen Ceratobasidium theobromae, which causes vascular-streak dieback in Theobroma cacao.</title>
        <authorList>
            <person name="Ali S.S."/>
            <person name="Asman A."/>
            <person name="Shao J."/>
            <person name="Firmansyah A.P."/>
            <person name="Susilo A.W."/>
            <person name="Rosmana A."/>
            <person name="McMahon P."/>
            <person name="Junaid M."/>
            <person name="Guest D."/>
            <person name="Kheng T.Y."/>
            <person name="Meinhardt L.W."/>
            <person name="Bailey B.A."/>
        </authorList>
    </citation>
    <scope>NUCLEOTIDE SEQUENCE [LARGE SCALE GENOMIC DNA]</scope>
    <source>
        <strain evidence="8 9">CT2</strain>
    </source>
</reference>
<accession>A0A5N5QVF3</accession>
<evidence type="ECO:0000259" key="7">
    <source>
        <dbReference type="Pfam" id="PF01284"/>
    </source>
</evidence>
<feature type="transmembrane region" description="Helical" evidence="6">
    <location>
        <begin position="7"/>
        <end position="30"/>
    </location>
</feature>
<comment type="subcellular location">
    <subcellularLocation>
        <location evidence="1">Membrane</location>
        <topology evidence="1">Multi-pass membrane protein</topology>
    </subcellularLocation>
</comment>
<dbReference type="AlphaFoldDB" id="A0A5N5QVF3"/>
<evidence type="ECO:0000313" key="9">
    <source>
        <dbReference type="Proteomes" id="UP000383932"/>
    </source>
</evidence>
<dbReference type="OrthoDB" id="3364107at2759"/>
<keyword evidence="9" id="KW-1185">Reference proteome</keyword>
<proteinExistence type="predicted"/>
<evidence type="ECO:0000256" key="3">
    <source>
        <dbReference type="ARBA" id="ARBA00022989"/>
    </source>
</evidence>
<dbReference type="Pfam" id="PF01284">
    <property type="entry name" value="MARVEL"/>
    <property type="match status" value="1"/>
</dbReference>
<keyword evidence="3 6" id="KW-1133">Transmembrane helix</keyword>
<evidence type="ECO:0000256" key="1">
    <source>
        <dbReference type="ARBA" id="ARBA00004141"/>
    </source>
</evidence>
<feature type="compositionally biased region" description="Polar residues" evidence="5">
    <location>
        <begin position="177"/>
        <end position="186"/>
    </location>
</feature>
<organism evidence="8 9">
    <name type="scientific">Ceratobasidium theobromae</name>
    <dbReference type="NCBI Taxonomy" id="1582974"/>
    <lineage>
        <taxon>Eukaryota</taxon>
        <taxon>Fungi</taxon>
        <taxon>Dikarya</taxon>
        <taxon>Basidiomycota</taxon>
        <taxon>Agaricomycotina</taxon>
        <taxon>Agaricomycetes</taxon>
        <taxon>Cantharellales</taxon>
        <taxon>Ceratobasidiaceae</taxon>
        <taxon>Ceratobasidium</taxon>
    </lineage>
</organism>
<feature type="compositionally biased region" description="Polar residues" evidence="5">
    <location>
        <begin position="200"/>
        <end position="209"/>
    </location>
</feature>
<evidence type="ECO:0000256" key="4">
    <source>
        <dbReference type="ARBA" id="ARBA00023136"/>
    </source>
</evidence>
<name>A0A5N5QVF3_9AGAM</name>
<sequence length="233" mass="25258">MALFHTLRLAAFGTVLAFALIVLGISAYWVSMLQGYATMLSTSSSFGLAVGLMTFIFLLPILIVGMTRKGSFLSWVSVELGVMGLMWVLWLASASYTTSMTAGYTLNCDLALDTTAEGVCRQFQAIQAFSWLNWLIIFAYIVLLVVFIVKASNEGRSVWTADVADLGTSTAGDNATTFAPSMTSANMPKGPMTPAPMTPQAYQPSLGYNQTPQPQYAQPQPQQQHYQQGVAHV</sequence>